<keyword evidence="3" id="KW-0862">Zinc</keyword>
<organism evidence="5">
    <name type="scientific">Picea sitchensis</name>
    <name type="common">Sitka spruce</name>
    <name type="synonym">Pinus sitchensis</name>
    <dbReference type="NCBI Taxonomy" id="3332"/>
    <lineage>
        <taxon>Eukaryota</taxon>
        <taxon>Viridiplantae</taxon>
        <taxon>Streptophyta</taxon>
        <taxon>Embryophyta</taxon>
        <taxon>Tracheophyta</taxon>
        <taxon>Spermatophyta</taxon>
        <taxon>Pinopsida</taxon>
        <taxon>Pinidae</taxon>
        <taxon>Conifers I</taxon>
        <taxon>Pinales</taxon>
        <taxon>Pinaceae</taxon>
        <taxon>Picea</taxon>
    </lineage>
</organism>
<dbReference type="InterPro" id="IPR019786">
    <property type="entry name" value="Zinc_finger_PHD-type_CS"/>
</dbReference>
<dbReference type="AlphaFoldDB" id="C0PT71"/>
<dbReference type="Gene3D" id="3.30.40.10">
    <property type="entry name" value="Zinc/RING finger domain, C3HC4 (zinc finger)"/>
    <property type="match status" value="1"/>
</dbReference>
<accession>C0PT71</accession>
<evidence type="ECO:0000256" key="1">
    <source>
        <dbReference type="ARBA" id="ARBA00022723"/>
    </source>
</evidence>
<dbReference type="GO" id="GO:0008270">
    <property type="term" value="F:zinc ion binding"/>
    <property type="evidence" value="ECO:0007669"/>
    <property type="project" value="UniProtKB-KW"/>
</dbReference>
<dbReference type="InterPro" id="IPR011011">
    <property type="entry name" value="Znf_FYVE_PHD"/>
</dbReference>
<keyword evidence="1" id="KW-0479">Metal-binding</keyword>
<proteinExistence type="evidence at transcript level"/>
<dbReference type="PROSITE" id="PS01359">
    <property type="entry name" value="ZF_PHD_1"/>
    <property type="match status" value="1"/>
</dbReference>
<dbReference type="InterPro" id="IPR001965">
    <property type="entry name" value="Znf_PHD"/>
</dbReference>
<evidence type="ECO:0000313" key="5">
    <source>
        <dbReference type="EMBL" id="ACN41011.1"/>
    </source>
</evidence>
<dbReference type="SUPFAM" id="SSF57903">
    <property type="entry name" value="FYVE/PHD zinc finger"/>
    <property type="match status" value="1"/>
</dbReference>
<keyword evidence="2" id="KW-0863">Zinc-finger</keyword>
<evidence type="ECO:0000256" key="2">
    <source>
        <dbReference type="ARBA" id="ARBA00022771"/>
    </source>
</evidence>
<dbReference type="SMART" id="SM00249">
    <property type="entry name" value="PHD"/>
    <property type="match status" value="1"/>
</dbReference>
<dbReference type="CDD" id="cd20805">
    <property type="entry name" value="C1_DGK_rpt2"/>
    <property type="match status" value="1"/>
</dbReference>
<reference evidence="5" key="1">
    <citation type="submission" date="2009-02" db="EMBL/GenBank/DDBJ databases">
        <title>Full length sequence-verified cDNA sequences from Sitka spruce (Picea sitchensis).</title>
        <authorList>
            <person name="Reid K.E."/>
            <person name="Liao N."/>
            <person name="Ralph S."/>
            <person name="Kolosova N."/>
            <person name="Oddy C."/>
            <person name="Moore R."/>
            <person name="Mayo M."/>
            <person name="Wagner S."/>
            <person name="King J."/>
            <person name="Yanchuk A."/>
            <person name="Holt R."/>
            <person name="Jones S."/>
            <person name="Marra M."/>
            <person name="Ritland C.E."/>
            <person name="Ritland K."/>
            <person name="Bohlmann J."/>
        </authorList>
    </citation>
    <scope>NUCLEOTIDE SEQUENCE</scope>
    <source>
        <tissue evidence="5">Bark</tissue>
    </source>
</reference>
<dbReference type="OMA" id="MHSVAAT"/>
<dbReference type="PANTHER" id="PTHR34451:SF7">
    <property type="entry name" value="PHD FINGER FAMILY PROTEIN"/>
    <property type="match status" value="1"/>
</dbReference>
<evidence type="ECO:0000256" key="3">
    <source>
        <dbReference type="ARBA" id="ARBA00022833"/>
    </source>
</evidence>
<dbReference type="InterPro" id="IPR013083">
    <property type="entry name" value="Znf_RING/FYVE/PHD"/>
</dbReference>
<dbReference type="PANTHER" id="PTHR34451">
    <property type="entry name" value="PHD FINGER FAMILY PROTEIN"/>
    <property type="match status" value="1"/>
</dbReference>
<feature type="domain" description="Zinc finger PHD-type" evidence="4">
    <location>
        <begin position="47"/>
        <end position="100"/>
    </location>
</feature>
<protein>
    <recommendedName>
        <fullName evidence="4">Zinc finger PHD-type domain-containing protein</fullName>
    </recommendedName>
</protein>
<name>C0PT71_PICSI</name>
<evidence type="ECO:0000259" key="4">
    <source>
        <dbReference type="SMART" id="SM00249"/>
    </source>
</evidence>
<sequence length="251" mass="26977">MGEEKEKAKSKCSRCEKERWCLHNLKVEGLYQLLCSSCVLVTHSHMYCPYCLDDCGSSVEGLLKCSTCPRSVHVDCQRRAAATLALAVPMAEPFLCPHCQNPKSDVMPFALLNSHSQSPPNKKLKGAHGRPVSSQPDFVSAKVILTAARIASASMHSVAATASAEAQKRAMEAARLRKEAKEAIHRALTVAMEEESKAHSINPSASTPIAFTANADKMNSEIVSQNLATSSLTSMPMTKATIAGEPNGPAR</sequence>
<dbReference type="EMBL" id="BT071557">
    <property type="protein sequence ID" value="ACN41011.1"/>
    <property type="molecule type" value="mRNA"/>
</dbReference>